<feature type="non-terminal residue" evidence="1">
    <location>
        <position position="1"/>
    </location>
</feature>
<dbReference type="STRING" id="6198.A0A074ZYL0"/>
<name>A0A074ZYL0_OPIVI</name>
<dbReference type="EMBL" id="KL596699">
    <property type="protein sequence ID" value="KER28415.1"/>
    <property type="molecule type" value="Genomic_DNA"/>
</dbReference>
<dbReference type="GeneID" id="20327745"/>
<evidence type="ECO:0000313" key="1">
    <source>
        <dbReference type="EMBL" id="KER28415.1"/>
    </source>
</evidence>
<dbReference type="Proteomes" id="UP000054324">
    <property type="component" value="Unassembled WGS sequence"/>
</dbReference>
<organism evidence="1 2">
    <name type="scientific">Opisthorchis viverrini</name>
    <name type="common">Southeast Asian liver fluke</name>
    <dbReference type="NCBI Taxonomy" id="6198"/>
    <lineage>
        <taxon>Eukaryota</taxon>
        <taxon>Metazoa</taxon>
        <taxon>Spiralia</taxon>
        <taxon>Lophotrochozoa</taxon>
        <taxon>Platyhelminthes</taxon>
        <taxon>Trematoda</taxon>
        <taxon>Digenea</taxon>
        <taxon>Opisthorchiida</taxon>
        <taxon>Opisthorchiata</taxon>
        <taxon>Opisthorchiidae</taxon>
        <taxon>Opisthorchis</taxon>
    </lineage>
</organism>
<feature type="non-terminal residue" evidence="1">
    <location>
        <position position="655"/>
    </location>
</feature>
<gene>
    <name evidence="1" type="ORF">T265_13578</name>
</gene>
<keyword evidence="2" id="KW-1185">Reference proteome</keyword>
<dbReference type="CTD" id="20327745"/>
<dbReference type="AlphaFoldDB" id="A0A074ZYL0"/>
<dbReference type="OrthoDB" id="442460at2759"/>
<proteinExistence type="predicted"/>
<dbReference type="RefSeq" id="XP_009167835.1">
    <property type="nucleotide sequence ID" value="XM_009169571.1"/>
</dbReference>
<reference evidence="1 2" key="1">
    <citation type="submission" date="2013-11" db="EMBL/GenBank/DDBJ databases">
        <title>Opisthorchis viverrini - life in the bile duct.</title>
        <authorList>
            <person name="Young N.D."/>
            <person name="Nagarajan N."/>
            <person name="Lin S.J."/>
            <person name="Korhonen P.K."/>
            <person name="Jex A.R."/>
            <person name="Hall R.S."/>
            <person name="Safavi-Hemami H."/>
            <person name="Kaewkong W."/>
            <person name="Bertrand D."/>
            <person name="Gao S."/>
            <person name="Seet Q."/>
            <person name="Wongkham S."/>
            <person name="Teh B.T."/>
            <person name="Wongkham C."/>
            <person name="Intapan P.M."/>
            <person name="Maleewong W."/>
            <person name="Yang X."/>
            <person name="Hu M."/>
            <person name="Wang Z."/>
            <person name="Hofmann A."/>
            <person name="Sternberg P.W."/>
            <person name="Tan P."/>
            <person name="Wang J."/>
            <person name="Gasser R.B."/>
        </authorList>
    </citation>
    <scope>NUCLEOTIDE SEQUENCE [LARGE SCALE GENOMIC DNA]</scope>
</reference>
<accession>A0A074ZYL0</accession>
<dbReference type="KEGG" id="ovi:T265_13578"/>
<protein>
    <submittedName>
        <fullName evidence="1">Uncharacterized protein</fullName>
    </submittedName>
</protein>
<evidence type="ECO:0000313" key="2">
    <source>
        <dbReference type="Proteomes" id="UP000054324"/>
    </source>
</evidence>
<sequence>WVKASVDCLRVFGWLRLPKDTPISYIHAGKQHGGLGIPSLSATIPMQGKTRMEKLLSTQCRVLRNVVNVSAFGKIVRDLSLPIRVHSACVNTKEELVAAWGESLHNSVDGRGLRELVTSPLSNRWLVFPERVFPRLFIRGIQLRRNLLRARVRSARHGHGGQTILCRGNCGQPESLVHISQSCWITHDARCARHNRAVIGLGLPKVAVIDLCLLAILGSLRTYDILCVAHGAEGTFSSFNLTPDPQLRKCRTKEVVRARITNLKVRGSNPTSATRLPLSRLGQPGSIPALVLPSGGMAARHRKGATAERFIYLLLSPPITKIRVDWISIMKPSTSVQLPVSGLLLFHPDRKVSGLNSTPAYRLFLSTLEQPVSISAFVLSGSVAARHRKGAIAERVLAIIIIIIYLVADATVSFTDDSGIWVGRRTLEAGADKLEQRFSQCCCGYLTVQMFDNCCLRTVARVGGCRRTRTEEVKKRIIYCVCRTIVCRRELFSEQKQRGGQPFIWQKGVKEITKRLGPVGTTCLLGCGPRDPHFAWLEALQERFSQCCCGYLTVQMFDNCCLRTVARVGGCRRTRTEEVKKRIIYCVCRTIVCRRELFSEQKQRGGQPFIWQKGVKEITKRLGPVGTTCLLGCGPRDPHFAWLEALQGKGANRSR</sequence>